<reference evidence="1 2" key="1">
    <citation type="submission" date="2019-06" db="EMBL/GenBank/DDBJ databases">
        <title>Genome analyses of bacteria isolated from kimchi.</title>
        <authorList>
            <person name="Lee S."/>
            <person name="Ahn S."/>
            <person name="Roh S."/>
        </authorList>
    </citation>
    <scope>NUCLEOTIDE SEQUENCE [LARGE SCALE GENOMIC DNA]</scope>
    <source>
        <strain evidence="1 2">CBA3630</strain>
    </source>
</reference>
<sequence length="70" mass="7848">MNDEVIEDIAIRYFSWSDEFPMGGSEILVSQSSSNDSGEIDLSDDEALRLSAFIVQEITEGKHITLRTTH</sequence>
<protein>
    <submittedName>
        <fullName evidence="1">Uncharacterized protein</fullName>
    </submittedName>
</protein>
<organism evidence="1 2">
    <name type="scientific">Leuconostoc pseudomesenteroides</name>
    <dbReference type="NCBI Taxonomy" id="33968"/>
    <lineage>
        <taxon>Bacteria</taxon>
        <taxon>Bacillati</taxon>
        <taxon>Bacillota</taxon>
        <taxon>Bacilli</taxon>
        <taxon>Lactobacillales</taxon>
        <taxon>Lactobacillaceae</taxon>
        <taxon>Leuconostoc</taxon>
    </lineage>
</organism>
<dbReference type="Proteomes" id="UP000321296">
    <property type="component" value="Chromosome"/>
</dbReference>
<name>A0A5B8T1K3_LEUPS</name>
<dbReference type="AlphaFoldDB" id="A0A5B8T1K3"/>
<dbReference type="KEGG" id="lpse:FGL85_08475"/>
<gene>
    <name evidence="1" type="ORF">FGL85_08475</name>
</gene>
<proteinExistence type="predicted"/>
<evidence type="ECO:0000313" key="1">
    <source>
        <dbReference type="EMBL" id="QEA42531.1"/>
    </source>
</evidence>
<accession>A0A5B8T1K3</accession>
<dbReference type="RefSeq" id="WP_071952063.1">
    <property type="nucleotide sequence ID" value="NZ_CP042383.1"/>
</dbReference>
<evidence type="ECO:0000313" key="2">
    <source>
        <dbReference type="Proteomes" id="UP000321296"/>
    </source>
</evidence>
<dbReference type="EMBL" id="CP042383">
    <property type="protein sequence ID" value="QEA42531.1"/>
    <property type="molecule type" value="Genomic_DNA"/>
</dbReference>